<evidence type="ECO:0000313" key="3">
    <source>
        <dbReference type="Proteomes" id="UP001066276"/>
    </source>
</evidence>
<comment type="caution">
    <text evidence="2">The sequence shown here is derived from an EMBL/GenBank/DDBJ whole genome shotgun (WGS) entry which is preliminary data.</text>
</comment>
<dbReference type="Proteomes" id="UP001066276">
    <property type="component" value="Chromosome 5"/>
</dbReference>
<keyword evidence="3" id="KW-1185">Reference proteome</keyword>
<name>A0AAV7RFR1_PLEWA</name>
<gene>
    <name evidence="2" type="ORF">NDU88_004292</name>
</gene>
<dbReference type="AlphaFoldDB" id="A0AAV7RFR1"/>
<sequence>MTVSCRILCPVGVPGLALPGGTARNAIGAPLASRHVCVCSSPGGAELWTGGQGAERSGGKDSLETTTIGLGSKSDDRAKGPFQETPAIANSCNPTPTATAPSPSRDILLSGSPGDGNATVKLNA</sequence>
<reference evidence="2" key="1">
    <citation type="journal article" date="2022" name="bioRxiv">
        <title>Sequencing and chromosome-scale assembly of the giantPleurodeles waltlgenome.</title>
        <authorList>
            <person name="Brown T."/>
            <person name="Elewa A."/>
            <person name="Iarovenko S."/>
            <person name="Subramanian E."/>
            <person name="Araus A.J."/>
            <person name="Petzold A."/>
            <person name="Susuki M."/>
            <person name="Suzuki K.-i.T."/>
            <person name="Hayashi T."/>
            <person name="Toyoda A."/>
            <person name="Oliveira C."/>
            <person name="Osipova E."/>
            <person name="Leigh N.D."/>
            <person name="Simon A."/>
            <person name="Yun M.H."/>
        </authorList>
    </citation>
    <scope>NUCLEOTIDE SEQUENCE</scope>
    <source>
        <strain evidence="2">20211129_DDA</strain>
        <tissue evidence="2">Liver</tissue>
    </source>
</reference>
<evidence type="ECO:0000256" key="1">
    <source>
        <dbReference type="SAM" id="MobiDB-lite"/>
    </source>
</evidence>
<dbReference type="EMBL" id="JANPWB010000009">
    <property type="protein sequence ID" value="KAJ1151512.1"/>
    <property type="molecule type" value="Genomic_DNA"/>
</dbReference>
<feature type="region of interest" description="Disordered" evidence="1">
    <location>
        <begin position="49"/>
        <end position="124"/>
    </location>
</feature>
<protein>
    <submittedName>
        <fullName evidence="2">Uncharacterized protein</fullName>
    </submittedName>
</protein>
<accession>A0AAV7RFR1</accession>
<organism evidence="2 3">
    <name type="scientific">Pleurodeles waltl</name>
    <name type="common">Iberian ribbed newt</name>
    <dbReference type="NCBI Taxonomy" id="8319"/>
    <lineage>
        <taxon>Eukaryota</taxon>
        <taxon>Metazoa</taxon>
        <taxon>Chordata</taxon>
        <taxon>Craniata</taxon>
        <taxon>Vertebrata</taxon>
        <taxon>Euteleostomi</taxon>
        <taxon>Amphibia</taxon>
        <taxon>Batrachia</taxon>
        <taxon>Caudata</taxon>
        <taxon>Salamandroidea</taxon>
        <taxon>Salamandridae</taxon>
        <taxon>Pleurodelinae</taxon>
        <taxon>Pleurodeles</taxon>
    </lineage>
</organism>
<feature type="compositionally biased region" description="Low complexity" evidence="1">
    <location>
        <begin position="89"/>
        <end position="104"/>
    </location>
</feature>
<evidence type="ECO:0000313" key="2">
    <source>
        <dbReference type="EMBL" id="KAJ1151512.1"/>
    </source>
</evidence>
<proteinExistence type="predicted"/>